<keyword evidence="4" id="KW-1185">Reference proteome</keyword>
<organism evidence="3 4">
    <name type="scientific">Planktothricoides raciborskii FACHB-1370</name>
    <dbReference type="NCBI Taxonomy" id="2949576"/>
    <lineage>
        <taxon>Bacteria</taxon>
        <taxon>Bacillati</taxon>
        <taxon>Cyanobacteriota</taxon>
        <taxon>Cyanophyceae</taxon>
        <taxon>Oscillatoriophycideae</taxon>
        <taxon>Oscillatoriales</taxon>
        <taxon>Oscillatoriaceae</taxon>
        <taxon>Planktothricoides</taxon>
    </lineage>
</organism>
<accession>A0ABR8E7J0</accession>
<keyword evidence="2" id="KW-1133">Transmembrane helix</keyword>
<keyword evidence="2" id="KW-0812">Transmembrane</keyword>
<feature type="transmembrane region" description="Helical" evidence="2">
    <location>
        <begin position="28"/>
        <end position="46"/>
    </location>
</feature>
<comment type="caution">
    <text evidence="3">The sequence shown here is derived from an EMBL/GenBank/DDBJ whole genome shotgun (WGS) entry which is preliminary data.</text>
</comment>
<reference evidence="3 4" key="1">
    <citation type="journal article" date="2020" name="ISME J.">
        <title>Comparative genomics reveals insights into cyanobacterial evolution and habitat adaptation.</title>
        <authorList>
            <person name="Chen M.Y."/>
            <person name="Teng W.K."/>
            <person name="Zhao L."/>
            <person name="Hu C.X."/>
            <person name="Zhou Y.K."/>
            <person name="Han B.P."/>
            <person name="Song L.R."/>
            <person name="Shu W.S."/>
        </authorList>
    </citation>
    <scope>NUCLEOTIDE SEQUENCE [LARGE SCALE GENOMIC DNA]</scope>
    <source>
        <strain evidence="3 4">FACHB-1370</strain>
    </source>
</reference>
<evidence type="ECO:0000313" key="4">
    <source>
        <dbReference type="Proteomes" id="UP000641954"/>
    </source>
</evidence>
<gene>
    <name evidence="3" type="ORF">H6G72_01065</name>
</gene>
<evidence type="ECO:0000313" key="3">
    <source>
        <dbReference type="EMBL" id="MBD2542485.1"/>
    </source>
</evidence>
<keyword evidence="2" id="KW-0472">Membrane</keyword>
<protein>
    <submittedName>
        <fullName evidence="3">Uncharacterized protein</fullName>
    </submittedName>
</protein>
<evidence type="ECO:0000256" key="1">
    <source>
        <dbReference type="SAM" id="MobiDB-lite"/>
    </source>
</evidence>
<name>A0ABR8E7J0_9CYAN</name>
<proteinExistence type="predicted"/>
<evidence type="ECO:0000256" key="2">
    <source>
        <dbReference type="SAM" id="Phobius"/>
    </source>
</evidence>
<sequence length="78" mass="8794">MDITGADFYQTSGTMPERSPQPPLKTSLGFSFFVFLCVFVVKKYCLVRYGAELKLIISCKNNSSAKTHPTARNRLESR</sequence>
<dbReference type="EMBL" id="JACJSK010000001">
    <property type="protein sequence ID" value="MBD2542485.1"/>
    <property type="molecule type" value="Genomic_DNA"/>
</dbReference>
<feature type="region of interest" description="Disordered" evidence="1">
    <location>
        <begin position="1"/>
        <end position="23"/>
    </location>
</feature>
<dbReference type="Proteomes" id="UP000641954">
    <property type="component" value="Unassembled WGS sequence"/>
</dbReference>